<accession>A0A9P7K3V0</accession>
<gene>
    <name evidence="1" type="ORF">H0H81_002790</name>
</gene>
<feature type="non-terminal residue" evidence="1">
    <location>
        <position position="1"/>
    </location>
</feature>
<name>A0A9P7K3V0_9AGAR</name>
<sequence length="843" mass="94742">FQKSYFENKPPDLVEGHDPCRTLATINDLPFELLLIIFNFSFWSLFVDQQYDPLDYINPESETIWPTWSDVQSLDLFPYAFAYVCRKWDNVMRTTPLFWTRIVIFIDEKLSVRQAKAHLELSGNFALDLTVTRRNREALRDNPAEEYTIAKGVLETISPHIPRCRKIAFNLAHTSSLPRLTTDFHHPALLLDVLSLNATASSGLGGLTGSRHFILHTSFPMLTYLDIDGHNFVDTFRHAPEWFSNLNRNADGDEEYATLCIRKYKPDVGDNPQGRFFIFDAFEAFHGITDFELDGVDFAYTARTTAEMDMISVTEGLDCDEIKLSDLSAQLTAILVSKITTQNLHIIDSPLHDITVLPECDKLSLGGINFPLTALDLRFLLASWRGTDLSLLGCTIDDTVLEMMGTPRAGQVLELNAPCLEQLLLSECSGFSEEAVKSLREARQIFSRIDPGKISSLTLLHLSARNGTTSCVPTLCSGHVSSSSFDEKLSVRQAKAHLELSGNFAINLTVTRRSRDAFVDDPAEEHTITKSIMQTIAPHIPRCCTISFDLAHTSSLPRLTTDFHHRALLLNGLSLNAAATNGLGGLNGSTKFKLATIFPQVSYLDIDGHNFVDIFRHEPDWFTYFTLNGLEIQEQSMLYIRNYKPDAGENPQGRFFVFDAFEVFDYFGDLGLHNVDFDYTARSTSEMNAISNTDIYLDDFKLSDLSAQLTAVLVSNIRAQHLSIINCPLRDVTVFQECIDLSLGNINFPRTALDLRFLLSSWRGTDLSLFDCTIDDTVLEMMGSPRLGPELELNAPRLEHLLLCHCSGVSEEAVVSLREAREAFNRNDVEKYFNVVVRAPVIS</sequence>
<dbReference type="OrthoDB" id="3001771at2759"/>
<organism evidence="1 2">
    <name type="scientific">Sphagnurus paluster</name>
    <dbReference type="NCBI Taxonomy" id="117069"/>
    <lineage>
        <taxon>Eukaryota</taxon>
        <taxon>Fungi</taxon>
        <taxon>Dikarya</taxon>
        <taxon>Basidiomycota</taxon>
        <taxon>Agaricomycotina</taxon>
        <taxon>Agaricomycetes</taxon>
        <taxon>Agaricomycetidae</taxon>
        <taxon>Agaricales</taxon>
        <taxon>Tricholomatineae</taxon>
        <taxon>Lyophyllaceae</taxon>
        <taxon>Sphagnurus</taxon>
    </lineage>
</organism>
<dbReference type="Proteomes" id="UP000717328">
    <property type="component" value="Unassembled WGS sequence"/>
</dbReference>
<reference evidence="1" key="1">
    <citation type="submission" date="2021-02" db="EMBL/GenBank/DDBJ databases">
        <authorList>
            <person name="Nieuwenhuis M."/>
            <person name="Van De Peppel L.J.J."/>
        </authorList>
    </citation>
    <scope>NUCLEOTIDE SEQUENCE</scope>
    <source>
        <strain evidence="1">D49</strain>
    </source>
</reference>
<evidence type="ECO:0000313" key="2">
    <source>
        <dbReference type="Proteomes" id="UP000717328"/>
    </source>
</evidence>
<proteinExistence type="predicted"/>
<protein>
    <recommendedName>
        <fullName evidence="3">F-box domain-containing protein</fullName>
    </recommendedName>
</protein>
<dbReference type="EMBL" id="JABCKI010006540">
    <property type="protein sequence ID" value="KAG5634231.1"/>
    <property type="molecule type" value="Genomic_DNA"/>
</dbReference>
<keyword evidence="2" id="KW-1185">Reference proteome</keyword>
<evidence type="ECO:0008006" key="3">
    <source>
        <dbReference type="Google" id="ProtNLM"/>
    </source>
</evidence>
<comment type="caution">
    <text evidence="1">The sequence shown here is derived from an EMBL/GenBank/DDBJ whole genome shotgun (WGS) entry which is preliminary data.</text>
</comment>
<reference evidence="1" key="2">
    <citation type="submission" date="2021-10" db="EMBL/GenBank/DDBJ databases">
        <title>Phylogenomics reveals ancestral predisposition of the termite-cultivated fungus Termitomyces towards a domesticated lifestyle.</title>
        <authorList>
            <person name="Auxier B."/>
            <person name="Grum-Grzhimaylo A."/>
            <person name="Cardenas M.E."/>
            <person name="Lodge J.D."/>
            <person name="Laessoe T."/>
            <person name="Pedersen O."/>
            <person name="Smith M.E."/>
            <person name="Kuyper T.W."/>
            <person name="Franco-Molano E.A."/>
            <person name="Baroni T.J."/>
            <person name="Aanen D.K."/>
        </authorList>
    </citation>
    <scope>NUCLEOTIDE SEQUENCE</scope>
    <source>
        <strain evidence="1">D49</strain>
    </source>
</reference>
<evidence type="ECO:0000313" key="1">
    <source>
        <dbReference type="EMBL" id="KAG5634231.1"/>
    </source>
</evidence>
<dbReference type="AlphaFoldDB" id="A0A9P7K3V0"/>